<evidence type="ECO:0000256" key="3">
    <source>
        <dbReference type="ARBA" id="ARBA00023125"/>
    </source>
</evidence>
<name>A0A1G9U8T6_ALLAB</name>
<evidence type="ECO:0000256" key="4">
    <source>
        <dbReference type="ARBA" id="ARBA00023163"/>
    </source>
</evidence>
<comment type="similarity">
    <text evidence="1">Belongs to the LysR transcriptional regulatory family.</text>
</comment>
<dbReference type="AlphaFoldDB" id="A0A1G9U8T6"/>
<evidence type="ECO:0000313" key="6">
    <source>
        <dbReference type="EMBL" id="SDM56223.1"/>
    </source>
</evidence>
<dbReference type="InterPro" id="IPR000847">
    <property type="entry name" value="LysR_HTH_N"/>
</dbReference>
<accession>A0A1G9U8T6</accession>
<dbReference type="GO" id="GO:0003677">
    <property type="term" value="F:DNA binding"/>
    <property type="evidence" value="ECO:0007669"/>
    <property type="project" value="UniProtKB-KW"/>
</dbReference>
<reference evidence="6 7" key="1">
    <citation type="submission" date="2016-10" db="EMBL/GenBank/DDBJ databases">
        <authorList>
            <person name="de Groot N.N."/>
        </authorList>
    </citation>
    <scope>NUCLEOTIDE SEQUENCE [LARGE SCALE GENOMIC DNA]</scope>
    <source>
        <strain evidence="6 7">DSM 44149</strain>
    </source>
</reference>
<feature type="domain" description="HTH lysR-type" evidence="5">
    <location>
        <begin position="13"/>
        <end position="68"/>
    </location>
</feature>
<protein>
    <submittedName>
        <fullName evidence="6">DNA-binding transcriptional regulator, LysR family</fullName>
    </submittedName>
</protein>
<evidence type="ECO:0000256" key="2">
    <source>
        <dbReference type="ARBA" id="ARBA00023015"/>
    </source>
</evidence>
<dbReference type="PANTHER" id="PTHR30419">
    <property type="entry name" value="HTH-TYPE TRANSCRIPTIONAL REGULATOR YBHD"/>
    <property type="match status" value="1"/>
</dbReference>
<dbReference type="Gene3D" id="1.10.10.10">
    <property type="entry name" value="Winged helix-like DNA-binding domain superfamily/Winged helix DNA-binding domain"/>
    <property type="match status" value="1"/>
</dbReference>
<evidence type="ECO:0000259" key="5">
    <source>
        <dbReference type="PROSITE" id="PS50931"/>
    </source>
</evidence>
<dbReference type="Gene3D" id="3.40.190.290">
    <property type="match status" value="1"/>
</dbReference>
<dbReference type="STRING" id="211114.SAMN04489726_2259"/>
<dbReference type="InterPro" id="IPR036388">
    <property type="entry name" value="WH-like_DNA-bd_sf"/>
</dbReference>
<evidence type="ECO:0000256" key="1">
    <source>
        <dbReference type="ARBA" id="ARBA00009437"/>
    </source>
</evidence>
<sequence>MYWKFLELVVASLHQFRCFLAAARTGSFTAAAAELGMAQQSVSEQVRLLERTCGVALFIRVGRGLRPTEAAHALTPHAERALAASEQAVAAARAVRDLLTGTVRLGVFGTIRYYVGADLVASVLTRHPGLRVEIVGQNSAETVELIRSGAVEAGIVALPVDDAQLSVQPVLRDEVLYVTADADRAAGPVTAERLAAARLVLPYASWAEADTTRRQLAARVQAVGSPLRTIADVDDVETTLELAAQGLADTIANRGILRRMADRVPPNLITATLRPRMWDSYAIVHRRHTDLSPATRAVLELALDQLRGALAR</sequence>
<proteinExistence type="inferred from homology"/>
<keyword evidence="7" id="KW-1185">Reference proteome</keyword>
<dbReference type="SUPFAM" id="SSF46785">
    <property type="entry name" value="Winged helix' DNA-binding domain"/>
    <property type="match status" value="1"/>
</dbReference>
<gene>
    <name evidence="6" type="ORF">SAMN04489726_2259</name>
</gene>
<keyword evidence="3 6" id="KW-0238">DNA-binding</keyword>
<dbReference type="Proteomes" id="UP000183376">
    <property type="component" value="Chromosome I"/>
</dbReference>
<keyword evidence="4" id="KW-0804">Transcription</keyword>
<dbReference type="Pfam" id="PF00126">
    <property type="entry name" value="HTH_1"/>
    <property type="match status" value="1"/>
</dbReference>
<dbReference type="CDD" id="cd05466">
    <property type="entry name" value="PBP2_LTTR_substrate"/>
    <property type="match status" value="1"/>
</dbReference>
<dbReference type="SUPFAM" id="SSF53850">
    <property type="entry name" value="Periplasmic binding protein-like II"/>
    <property type="match status" value="1"/>
</dbReference>
<dbReference type="GO" id="GO:0003700">
    <property type="term" value="F:DNA-binding transcription factor activity"/>
    <property type="evidence" value="ECO:0007669"/>
    <property type="project" value="InterPro"/>
</dbReference>
<dbReference type="Pfam" id="PF03466">
    <property type="entry name" value="LysR_substrate"/>
    <property type="match status" value="1"/>
</dbReference>
<dbReference type="PROSITE" id="PS50931">
    <property type="entry name" value="HTH_LYSR"/>
    <property type="match status" value="1"/>
</dbReference>
<dbReference type="EMBL" id="LT629701">
    <property type="protein sequence ID" value="SDM56223.1"/>
    <property type="molecule type" value="Genomic_DNA"/>
</dbReference>
<dbReference type="InterPro" id="IPR036390">
    <property type="entry name" value="WH_DNA-bd_sf"/>
</dbReference>
<dbReference type="GO" id="GO:0005829">
    <property type="term" value="C:cytosol"/>
    <property type="evidence" value="ECO:0007669"/>
    <property type="project" value="TreeGrafter"/>
</dbReference>
<dbReference type="PRINTS" id="PR00039">
    <property type="entry name" value="HTHLYSR"/>
</dbReference>
<dbReference type="eggNOG" id="COG0583">
    <property type="taxonomic scope" value="Bacteria"/>
</dbReference>
<keyword evidence="2" id="KW-0805">Transcription regulation</keyword>
<organism evidence="6 7">
    <name type="scientific">Allokutzneria albata</name>
    <name type="common">Kibdelosporangium albatum</name>
    <dbReference type="NCBI Taxonomy" id="211114"/>
    <lineage>
        <taxon>Bacteria</taxon>
        <taxon>Bacillati</taxon>
        <taxon>Actinomycetota</taxon>
        <taxon>Actinomycetes</taxon>
        <taxon>Pseudonocardiales</taxon>
        <taxon>Pseudonocardiaceae</taxon>
        <taxon>Allokutzneria</taxon>
    </lineage>
</organism>
<dbReference type="InterPro" id="IPR005119">
    <property type="entry name" value="LysR_subst-bd"/>
</dbReference>
<dbReference type="InterPro" id="IPR050950">
    <property type="entry name" value="HTH-type_LysR_regulators"/>
</dbReference>
<evidence type="ECO:0000313" key="7">
    <source>
        <dbReference type="Proteomes" id="UP000183376"/>
    </source>
</evidence>